<dbReference type="Proteomes" id="UP000663828">
    <property type="component" value="Unassembled WGS sequence"/>
</dbReference>
<keyword evidence="3 8" id="KW-1133">Transmembrane helix</keyword>
<evidence type="ECO:0000256" key="7">
    <source>
        <dbReference type="ARBA" id="ARBA00023224"/>
    </source>
</evidence>
<evidence type="ECO:0000256" key="3">
    <source>
        <dbReference type="ARBA" id="ARBA00022989"/>
    </source>
</evidence>
<feature type="transmembrane region" description="Helical" evidence="8">
    <location>
        <begin position="72"/>
        <end position="92"/>
    </location>
</feature>
<evidence type="ECO:0000313" key="11">
    <source>
        <dbReference type="Proteomes" id="UP000663828"/>
    </source>
</evidence>
<feature type="transmembrane region" description="Helical" evidence="8">
    <location>
        <begin position="161"/>
        <end position="181"/>
    </location>
</feature>
<dbReference type="Pfam" id="PF00001">
    <property type="entry name" value="7tm_1"/>
    <property type="match status" value="1"/>
</dbReference>
<accession>A0A815VIG9</accession>
<dbReference type="EMBL" id="CAJNOR010004887">
    <property type="protein sequence ID" value="CAF1533355.1"/>
    <property type="molecule type" value="Genomic_DNA"/>
</dbReference>
<evidence type="ECO:0000256" key="6">
    <source>
        <dbReference type="ARBA" id="ARBA00023170"/>
    </source>
</evidence>
<evidence type="ECO:0000313" key="10">
    <source>
        <dbReference type="EMBL" id="CAF1533355.1"/>
    </source>
</evidence>
<evidence type="ECO:0000259" key="9">
    <source>
        <dbReference type="PROSITE" id="PS50262"/>
    </source>
</evidence>
<keyword evidence="7" id="KW-0807">Transducer</keyword>
<dbReference type="PRINTS" id="PR00237">
    <property type="entry name" value="GPCRRHODOPSN"/>
</dbReference>
<feature type="domain" description="G-protein coupled receptors family 1 profile" evidence="9">
    <location>
        <begin position="56"/>
        <end position="321"/>
    </location>
</feature>
<feature type="transmembrane region" description="Helical" evidence="8">
    <location>
        <begin position="213"/>
        <end position="236"/>
    </location>
</feature>
<dbReference type="GO" id="GO:0005886">
    <property type="term" value="C:plasma membrane"/>
    <property type="evidence" value="ECO:0007669"/>
    <property type="project" value="TreeGrafter"/>
</dbReference>
<dbReference type="PANTHER" id="PTHR24243">
    <property type="entry name" value="G-PROTEIN COUPLED RECEPTOR"/>
    <property type="match status" value="1"/>
</dbReference>
<evidence type="ECO:0000256" key="1">
    <source>
        <dbReference type="ARBA" id="ARBA00004141"/>
    </source>
</evidence>
<name>A0A815VIG9_ADIRI</name>
<dbReference type="GO" id="GO:0004930">
    <property type="term" value="F:G protein-coupled receptor activity"/>
    <property type="evidence" value="ECO:0007669"/>
    <property type="project" value="UniProtKB-KW"/>
</dbReference>
<keyword evidence="5 8" id="KW-0472">Membrane</keyword>
<reference evidence="10" key="1">
    <citation type="submission" date="2021-02" db="EMBL/GenBank/DDBJ databases">
        <authorList>
            <person name="Nowell W R."/>
        </authorList>
    </citation>
    <scope>NUCLEOTIDE SEQUENCE</scope>
</reference>
<feature type="transmembrane region" description="Helical" evidence="8">
    <location>
        <begin position="37"/>
        <end position="65"/>
    </location>
</feature>
<dbReference type="PANTHER" id="PTHR24243:SF230">
    <property type="entry name" value="G-PROTEIN COUPLED RECEPTORS FAMILY 1 PROFILE DOMAIN-CONTAINING PROTEIN"/>
    <property type="match status" value="1"/>
</dbReference>
<proteinExistence type="predicted"/>
<evidence type="ECO:0000256" key="5">
    <source>
        <dbReference type="ARBA" id="ARBA00023136"/>
    </source>
</evidence>
<dbReference type="InterPro" id="IPR000276">
    <property type="entry name" value="GPCR_Rhodpsn"/>
</dbReference>
<dbReference type="SUPFAM" id="SSF81321">
    <property type="entry name" value="Family A G protein-coupled receptor-like"/>
    <property type="match status" value="1"/>
</dbReference>
<keyword evidence="2 8" id="KW-0812">Transmembrane</keyword>
<dbReference type="AlphaFoldDB" id="A0A815VIG9"/>
<comment type="subcellular location">
    <subcellularLocation>
        <location evidence="1">Membrane</location>
        <topology evidence="1">Multi-pass membrane protein</topology>
    </subcellularLocation>
</comment>
<evidence type="ECO:0000256" key="2">
    <source>
        <dbReference type="ARBA" id="ARBA00022692"/>
    </source>
</evidence>
<keyword evidence="6" id="KW-0675">Receptor</keyword>
<comment type="caution">
    <text evidence="10">The sequence shown here is derived from an EMBL/GenBank/DDBJ whole genome shotgun (WGS) entry which is preliminary data.</text>
</comment>
<protein>
    <recommendedName>
        <fullName evidence="9">G-protein coupled receptors family 1 profile domain-containing protein</fullName>
    </recommendedName>
</protein>
<evidence type="ECO:0000256" key="4">
    <source>
        <dbReference type="ARBA" id="ARBA00023040"/>
    </source>
</evidence>
<keyword evidence="11" id="KW-1185">Reference proteome</keyword>
<keyword evidence="4" id="KW-0297">G-protein coupled receptor</keyword>
<organism evidence="10 11">
    <name type="scientific">Adineta ricciae</name>
    <name type="common">Rotifer</name>
    <dbReference type="NCBI Taxonomy" id="249248"/>
    <lineage>
        <taxon>Eukaryota</taxon>
        <taxon>Metazoa</taxon>
        <taxon>Spiralia</taxon>
        <taxon>Gnathifera</taxon>
        <taxon>Rotifera</taxon>
        <taxon>Eurotatoria</taxon>
        <taxon>Bdelloidea</taxon>
        <taxon>Adinetida</taxon>
        <taxon>Adinetidae</taxon>
        <taxon>Adineta</taxon>
    </lineage>
</organism>
<sequence>MMNTPRIPIVAVEYTKPIPEPIANETSSALINSRDSLIIQFLSIYALILIIVGTVGNLLTIVVLLRRNLRRLVTIRYLIVVSICDTISLYGWNLNSFYKFNISRNNANLEDISIIHCRVISFMTFVSLQLSSWCLTAVSFDRALNLYWLHWKQSFGKLKYTKFYIIILTLVCIGLNSHILFLNGYQTSTGIIKCYSTRDNPGYIYPQWERVHLVVYNLCPFAIMCICNTYIIVVTVRSSRAQIESTPPMVQRKTIERYRQLTALLIIVTFAFVLLTLPACIYFVFFRHNLEAKTERTRRYMIQISLNSVQFTSHAINFFLYCFSGKSFLNELRDMFNEIIIYCQGNDEEWTINDIRPPDHDQYQESTLENHRTDPEREMHVKNYKFNFFPEFQSGTEHQSTWN</sequence>
<gene>
    <name evidence="10" type="ORF">XAT740_LOCUS41637</name>
</gene>
<dbReference type="InterPro" id="IPR017452">
    <property type="entry name" value="GPCR_Rhodpsn_7TM"/>
</dbReference>
<dbReference type="PROSITE" id="PS50262">
    <property type="entry name" value="G_PROTEIN_RECEP_F1_2"/>
    <property type="match status" value="1"/>
</dbReference>
<dbReference type="Gene3D" id="1.20.1070.10">
    <property type="entry name" value="Rhodopsin 7-helix transmembrane proteins"/>
    <property type="match status" value="1"/>
</dbReference>
<evidence type="ECO:0000256" key="8">
    <source>
        <dbReference type="SAM" id="Phobius"/>
    </source>
</evidence>
<feature type="transmembrane region" description="Helical" evidence="8">
    <location>
        <begin position="261"/>
        <end position="285"/>
    </location>
</feature>